<name>A0A2W4Z851_9CYAN</name>
<accession>A0A2W4Z851</accession>
<gene>
    <name evidence="1" type="ORF">DCF15_15155</name>
</gene>
<evidence type="ECO:0000313" key="1">
    <source>
        <dbReference type="EMBL" id="PZO51128.1"/>
    </source>
</evidence>
<organism evidence="1 2">
    <name type="scientific">Phormidesmis priestleyi</name>
    <dbReference type="NCBI Taxonomy" id="268141"/>
    <lineage>
        <taxon>Bacteria</taxon>
        <taxon>Bacillati</taxon>
        <taxon>Cyanobacteriota</taxon>
        <taxon>Cyanophyceae</taxon>
        <taxon>Leptolyngbyales</taxon>
        <taxon>Leptolyngbyaceae</taxon>
        <taxon>Phormidesmis</taxon>
    </lineage>
</organism>
<dbReference type="AlphaFoldDB" id="A0A2W4Z851"/>
<comment type="caution">
    <text evidence="1">The sequence shown here is derived from an EMBL/GenBank/DDBJ whole genome shotgun (WGS) entry which is preliminary data.</text>
</comment>
<dbReference type="Proteomes" id="UP000249794">
    <property type="component" value="Unassembled WGS sequence"/>
</dbReference>
<reference evidence="2" key="1">
    <citation type="submission" date="2018-04" db="EMBL/GenBank/DDBJ databases">
        <authorList>
            <person name="Cornet L."/>
        </authorList>
    </citation>
    <scope>NUCLEOTIDE SEQUENCE [LARGE SCALE GENOMIC DNA]</scope>
</reference>
<proteinExistence type="predicted"/>
<protein>
    <submittedName>
        <fullName evidence="1">Uncharacterized protein</fullName>
    </submittedName>
</protein>
<sequence>MHLPEFATPLARAQVEQLMQPALIRVIDNIRKQLEVSDWQGSYEEELIWPVGTTAEQQQAYTTLQKQLHGVPPEEHDRVAALMSQLPQPSPLYRLKLLPAKSTGLVNGPAEPVTEPAVEKVVDIWALCYQVCAIAYDPEEADDSPIEADNSLLDDQGDIDWQRLDDKTKLLVENIFQKLP</sequence>
<dbReference type="EMBL" id="QBMP01000175">
    <property type="protein sequence ID" value="PZO51128.1"/>
    <property type="molecule type" value="Genomic_DNA"/>
</dbReference>
<reference evidence="1 2" key="2">
    <citation type="submission" date="2018-06" db="EMBL/GenBank/DDBJ databases">
        <title>Metagenomic assembly of (sub)arctic Cyanobacteria and their associated microbiome from non-axenic cultures.</title>
        <authorList>
            <person name="Baurain D."/>
        </authorList>
    </citation>
    <scope>NUCLEOTIDE SEQUENCE [LARGE SCALE GENOMIC DNA]</scope>
    <source>
        <strain evidence="1">ULC027bin1</strain>
    </source>
</reference>
<evidence type="ECO:0000313" key="2">
    <source>
        <dbReference type="Proteomes" id="UP000249794"/>
    </source>
</evidence>